<gene>
    <name evidence="27" type="ORF">Mgra_00002254</name>
</gene>
<dbReference type="PROSITE" id="PS00108">
    <property type="entry name" value="PROTEIN_KINASE_ST"/>
    <property type="match status" value="1"/>
</dbReference>
<keyword evidence="4" id="KW-0158">Chromosome</keyword>
<evidence type="ECO:0000256" key="12">
    <source>
        <dbReference type="ARBA" id="ARBA00022777"/>
    </source>
</evidence>
<keyword evidence="10" id="KW-0747">Spliceosome</keyword>
<dbReference type="InterPro" id="IPR011009">
    <property type="entry name" value="Kinase-like_dom_sf"/>
</dbReference>
<evidence type="ECO:0000313" key="28">
    <source>
        <dbReference type="Proteomes" id="UP000605970"/>
    </source>
</evidence>
<evidence type="ECO:0000256" key="19">
    <source>
        <dbReference type="ARBA" id="ARBA00023596"/>
    </source>
</evidence>
<feature type="compositionally biased region" description="Basic residues" evidence="25">
    <location>
        <begin position="99"/>
        <end position="117"/>
    </location>
</feature>
<sequence>MVRSQSRSPSSRYGRLSVRHRSSRSRSHDRRRRDANYTRRDDRFSRERLRRDRIQEAIINSSKRSKGDIDLRLTCERYDDSYHAEYDNKKVDADELNKSHKKHRSERKEKKKKKHKREKNDKEPKAKKSKRKDSVNEYDLDSDDEKQLIEKRRKQRSELLEKIKSEKGITIDEQLMCDSSNLSHSVTNLTDTQKTDVETASSSSADEEQEIVKEEVENNLANESKVDKLLREAIDVLKESRTKITDVEASPISSPQLSQASDDIVDFFDEQCAKISHIRNRDEAERIRKQTEEFVLEEKSKKDNMVNDEDIERLEAEREKATGSGNNESLHFDMFADEAPVELLSKAATIEANDLTTAALKDNWDDTEGYYRVRIGEQLDGRYRVYGYTGSGVFGNVVRATDMNRTSSKVAIKIIRNNDLMRKTGVRELEVLKKLNEADRLDKYHILQLFRQFYHRNHLCLVFENLSMNLRELLKKYGNNVGLHMKAVRSYAQQLLLALKLLKRCNIIHADIKPDNILVDETKMHLKLCDFGSACHVGDVEPAPYLVSRFYRAPEIMLGLQYDFGIDLWSLAVTLYEVYTGKIMFPGKSNNQMLKFMMDLRGKYPNKVIRKALFKDQHFDNNCNFIYHETDKVTGKDKVTILANIKVQRNLLAELAGDQELDKDGYTRVEHFRSLLEQMTTLDPGKRITCSDALKHPFIIEK</sequence>
<evidence type="ECO:0000256" key="3">
    <source>
        <dbReference type="ARBA" id="ARBA00012513"/>
    </source>
</evidence>
<dbReference type="Proteomes" id="UP000605970">
    <property type="component" value="Unassembled WGS sequence"/>
</dbReference>
<dbReference type="InterPro" id="IPR008271">
    <property type="entry name" value="Ser/Thr_kinase_AS"/>
</dbReference>
<dbReference type="FunFam" id="1.10.510.10:FF:000078">
    <property type="entry name" value="Serine/threonine-protein kinase PRP4 homolog"/>
    <property type="match status" value="1"/>
</dbReference>
<feature type="compositionally biased region" description="Basic and acidic residues" evidence="25">
    <location>
        <begin position="65"/>
        <end position="98"/>
    </location>
</feature>
<dbReference type="InterPro" id="IPR044092">
    <property type="entry name" value="STKc_PRP4"/>
</dbReference>
<evidence type="ECO:0000256" key="18">
    <source>
        <dbReference type="ARBA" id="ARBA00023242"/>
    </source>
</evidence>
<evidence type="ECO:0000256" key="15">
    <source>
        <dbReference type="ARBA" id="ARBA00022843"/>
    </source>
</evidence>
<keyword evidence="18" id="KW-0539">Nucleus</keyword>
<keyword evidence="6" id="KW-0723">Serine/threonine-protein kinase</keyword>
<keyword evidence="5" id="KW-1017">Isopeptide bond</keyword>
<evidence type="ECO:0000256" key="20">
    <source>
        <dbReference type="ARBA" id="ARBA00023637"/>
    </source>
</evidence>
<keyword evidence="11" id="KW-0547">Nucleotide-binding</keyword>
<feature type="compositionally biased region" description="Polar residues" evidence="25">
    <location>
        <begin position="185"/>
        <end position="204"/>
    </location>
</feature>
<keyword evidence="28" id="KW-1185">Reference proteome</keyword>
<evidence type="ECO:0000256" key="7">
    <source>
        <dbReference type="ARBA" id="ARBA00022553"/>
    </source>
</evidence>
<organism evidence="27 28">
    <name type="scientific">Meloidogyne graminicola</name>
    <dbReference type="NCBI Taxonomy" id="189291"/>
    <lineage>
        <taxon>Eukaryota</taxon>
        <taxon>Metazoa</taxon>
        <taxon>Ecdysozoa</taxon>
        <taxon>Nematoda</taxon>
        <taxon>Chromadorea</taxon>
        <taxon>Rhabditida</taxon>
        <taxon>Tylenchina</taxon>
        <taxon>Tylenchomorpha</taxon>
        <taxon>Tylenchoidea</taxon>
        <taxon>Meloidogynidae</taxon>
        <taxon>Meloidogyninae</taxon>
        <taxon>Meloidogyne</taxon>
    </lineage>
</organism>
<comment type="similarity">
    <text evidence="19">Belongs to the protein kinase superfamily. CMGC Ser/Thr protein kinase family.</text>
</comment>
<dbReference type="InterPro" id="IPR050494">
    <property type="entry name" value="Ser_Thr_dual-spec_kinase"/>
</dbReference>
<evidence type="ECO:0000256" key="25">
    <source>
        <dbReference type="SAM" id="MobiDB-lite"/>
    </source>
</evidence>
<name>A0A8S9ZYE7_9BILA</name>
<dbReference type="GO" id="GO:0005524">
    <property type="term" value="F:ATP binding"/>
    <property type="evidence" value="ECO:0007669"/>
    <property type="project" value="UniProtKB-KW"/>
</dbReference>
<evidence type="ECO:0000256" key="23">
    <source>
        <dbReference type="ARBA" id="ARBA00048659"/>
    </source>
</evidence>
<dbReference type="SUPFAM" id="SSF56112">
    <property type="entry name" value="Protein kinase-like (PK-like)"/>
    <property type="match status" value="1"/>
</dbReference>
<comment type="subunit">
    <text evidence="22">Interacts with CLK1 C-terminus. Associates with the U5 snRNP and NCOR1 deacetylase complexes. Identified in the spliceosome C complex.</text>
</comment>
<keyword evidence="12 27" id="KW-0418">Kinase</keyword>
<feature type="compositionally biased region" description="Basic residues" evidence="25">
    <location>
        <begin position="17"/>
        <end position="31"/>
    </location>
</feature>
<dbReference type="PROSITE" id="PS50011">
    <property type="entry name" value="PROTEIN_KINASE_DOM"/>
    <property type="match status" value="1"/>
</dbReference>
<dbReference type="GO" id="GO:0045292">
    <property type="term" value="P:mRNA cis splicing, via spliceosome"/>
    <property type="evidence" value="ECO:0007669"/>
    <property type="project" value="InterPro"/>
</dbReference>
<keyword evidence="8" id="KW-0507">mRNA processing</keyword>
<dbReference type="OrthoDB" id="3967at2759"/>
<dbReference type="PANTHER" id="PTHR24058:SF103">
    <property type="entry name" value="SERINE_THREONINE-PROTEIN KINASE PRP4 HOMOLOG"/>
    <property type="match status" value="1"/>
</dbReference>
<feature type="compositionally biased region" description="Polar residues" evidence="25">
    <location>
        <begin position="1"/>
        <end position="11"/>
    </location>
</feature>
<evidence type="ECO:0000256" key="11">
    <source>
        <dbReference type="ARBA" id="ARBA00022741"/>
    </source>
</evidence>
<dbReference type="InterPro" id="IPR000719">
    <property type="entry name" value="Prot_kinase_dom"/>
</dbReference>
<keyword evidence="9" id="KW-0808">Transferase</keyword>
<evidence type="ECO:0000313" key="27">
    <source>
        <dbReference type="EMBL" id="KAF7638280.1"/>
    </source>
</evidence>
<evidence type="ECO:0000259" key="26">
    <source>
        <dbReference type="PROSITE" id="PS50011"/>
    </source>
</evidence>
<proteinExistence type="inferred from homology"/>
<dbReference type="FunFam" id="3.30.200.20:FF:000123">
    <property type="entry name" value="serine/threonine-protein kinase PRP4 homolog"/>
    <property type="match status" value="1"/>
</dbReference>
<evidence type="ECO:0000256" key="2">
    <source>
        <dbReference type="ARBA" id="ARBA00004629"/>
    </source>
</evidence>
<dbReference type="EC" id="2.7.11.1" evidence="3"/>
<dbReference type="PANTHER" id="PTHR24058">
    <property type="entry name" value="DUAL SPECIFICITY PROTEIN KINASE"/>
    <property type="match status" value="1"/>
</dbReference>
<comment type="caution">
    <text evidence="27">The sequence shown here is derived from an EMBL/GenBank/DDBJ whole genome shotgun (WGS) entry which is preliminary data.</text>
</comment>
<feature type="domain" description="Protein kinase" evidence="26">
    <location>
        <begin position="383"/>
        <end position="699"/>
    </location>
</feature>
<keyword evidence="14" id="KW-0067">ATP-binding</keyword>
<evidence type="ECO:0000256" key="8">
    <source>
        <dbReference type="ARBA" id="ARBA00022664"/>
    </source>
</evidence>
<feature type="region of interest" description="Disordered" evidence="25">
    <location>
        <begin position="1"/>
        <end position="149"/>
    </location>
</feature>
<evidence type="ECO:0000256" key="6">
    <source>
        <dbReference type="ARBA" id="ARBA00022527"/>
    </source>
</evidence>
<keyword evidence="16" id="KW-0007">Acetylation</keyword>
<evidence type="ECO:0000256" key="9">
    <source>
        <dbReference type="ARBA" id="ARBA00022679"/>
    </source>
</evidence>
<dbReference type="GO" id="GO:0004674">
    <property type="term" value="F:protein serine/threonine kinase activity"/>
    <property type="evidence" value="ECO:0007669"/>
    <property type="project" value="UniProtKB-KW"/>
</dbReference>
<evidence type="ECO:0000256" key="4">
    <source>
        <dbReference type="ARBA" id="ARBA00022454"/>
    </source>
</evidence>
<evidence type="ECO:0000256" key="24">
    <source>
        <dbReference type="ARBA" id="ARBA00048977"/>
    </source>
</evidence>
<evidence type="ECO:0000256" key="13">
    <source>
        <dbReference type="ARBA" id="ARBA00022838"/>
    </source>
</evidence>
<dbReference type="GO" id="GO:0005681">
    <property type="term" value="C:spliceosomal complex"/>
    <property type="evidence" value="ECO:0007669"/>
    <property type="project" value="UniProtKB-KW"/>
</dbReference>
<comment type="catalytic activity">
    <reaction evidence="24">
        <text>L-seryl-[protein] + ATP = O-phospho-L-seryl-[protein] + ADP + H(+)</text>
        <dbReference type="Rhea" id="RHEA:17989"/>
        <dbReference type="Rhea" id="RHEA-COMP:9863"/>
        <dbReference type="Rhea" id="RHEA-COMP:11604"/>
        <dbReference type="ChEBI" id="CHEBI:15378"/>
        <dbReference type="ChEBI" id="CHEBI:29999"/>
        <dbReference type="ChEBI" id="CHEBI:30616"/>
        <dbReference type="ChEBI" id="CHEBI:83421"/>
        <dbReference type="ChEBI" id="CHEBI:456216"/>
        <dbReference type="EC" id="2.7.11.1"/>
    </reaction>
    <physiologicalReaction direction="left-to-right" evidence="24">
        <dbReference type="Rhea" id="RHEA:17990"/>
    </physiologicalReaction>
</comment>
<evidence type="ECO:0000256" key="21">
    <source>
        <dbReference type="ARBA" id="ARBA00031858"/>
    </source>
</evidence>
<evidence type="ECO:0000256" key="1">
    <source>
        <dbReference type="ARBA" id="ARBA00004123"/>
    </source>
</evidence>
<dbReference type="SMART" id="SM00220">
    <property type="entry name" value="S_TKc"/>
    <property type="match status" value="1"/>
</dbReference>
<feature type="region of interest" description="Disordered" evidence="25">
    <location>
        <begin position="185"/>
        <end position="211"/>
    </location>
</feature>
<evidence type="ECO:0000256" key="10">
    <source>
        <dbReference type="ARBA" id="ARBA00022728"/>
    </source>
</evidence>
<keyword evidence="13" id="KW-0995">Kinetochore</keyword>
<dbReference type="GO" id="GO:0000776">
    <property type="term" value="C:kinetochore"/>
    <property type="evidence" value="ECO:0007669"/>
    <property type="project" value="UniProtKB-KW"/>
</dbReference>
<dbReference type="Gene3D" id="1.10.510.10">
    <property type="entry name" value="Transferase(Phosphotransferase) domain 1"/>
    <property type="match status" value="1"/>
</dbReference>
<dbReference type="EMBL" id="JABEBT010000013">
    <property type="protein sequence ID" value="KAF7638280.1"/>
    <property type="molecule type" value="Genomic_DNA"/>
</dbReference>
<evidence type="ECO:0000256" key="22">
    <source>
        <dbReference type="ARBA" id="ARBA00046964"/>
    </source>
</evidence>
<evidence type="ECO:0000256" key="17">
    <source>
        <dbReference type="ARBA" id="ARBA00023187"/>
    </source>
</evidence>
<dbReference type="CDD" id="cd14135">
    <property type="entry name" value="STKc_PRP4"/>
    <property type="match status" value="1"/>
</dbReference>
<keyword evidence="7" id="KW-0597">Phosphoprotein</keyword>
<evidence type="ECO:0000256" key="14">
    <source>
        <dbReference type="ARBA" id="ARBA00022840"/>
    </source>
</evidence>
<protein>
    <recommendedName>
        <fullName evidence="20">Serine/threonine-protein kinase PRP4 homolog</fullName>
        <ecNumber evidence="3">2.7.11.1</ecNumber>
    </recommendedName>
    <alternativeName>
        <fullName evidence="21">PRP4 pre-mRNA-processing factor 4 homolog</fullName>
    </alternativeName>
</protein>
<feature type="compositionally biased region" description="Basic and acidic residues" evidence="25">
    <location>
        <begin position="32"/>
        <end position="55"/>
    </location>
</feature>
<keyword evidence="15" id="KW-0832">Ubl conjugation</keyword>
<dbReference type="Gene3D" id="3.30.200.20">
    <property type="entry name" value="Phosphorylase Kinase, domain 1"/>
    <property type="match status" value="1"/>
</dbReference>
<comment type="subcellular location">
    <subcellularLocation>
        <location evidence="2">Chromosome</location>
        <location evidence="2">Centromere</location>
        <location evidence="2">Kinetochore</location>
    </subcellularLocation>
    <subcellularLocation>
        <location evidence="1">Nucleus</location>
    </subcellularLocation>
</comment>
<comment type="catalytic activity">
    <reaction evidence="23">
        <text>L-threonyl-[protein] + ATP = O-phospho-L-threonyl-[protein] + ADP + H(+)</text>
        <dbReference type="Rhea" id="RHEA:46608"/>
        <dbReference type="Rhea" id="RHEA-COMP:11060"/>
        <dbReference type="Rhea" id="RHEA-COMP:11605"/>
        <dbReference type="ChEBI" id="CHEBI:15378"/>
        <dbReference type="ChEBI" id="CHEBI:30013"/>
        <dbReference type="ChEBI" id="CHEBI:30616"/>
        <dbReference type="ChEBI" id="CHEBI:61977"/>
        <dbReference type="ChEBI" id="CHEBI:456216"/>
        <dbReference type="EC" id="2.7.11.1"/>
    </reaction>
    <physiologicalReaction direction="left-to-right" evidence="23">
        <dbReference type="Rhea" id="RHEA:46609"/>
    </physiologicalReaction>
</comment>
<evidence type="ECO:0000256" key="16">
    <source>
        <dbReference type="ARBA" id="ARBA00022990"/>
    </source>
</evidence>
<evidence type="ECO:0000256" key="5">
    <source>
        <dbReference type="ARBA" id="ARBA00022499"/>
    </source>
</evidence>
<dbReference type="AlphaFoldDB" id="A0A8S9ZYE7"/>
<accession>A0A8S9ZYE7</accession>
<reference evidence="27" key="1">
    <citation type="journal article" date="2020" name="Ecol. Evol.">
        <title>Genome structure and content of the rice root-knot nematode (Meloidogyne graminicola).</title>
        <authorList>
            <person name="Phan N.T."/>
            <person name="Danchin E.G.J."/>
            <person name="Klopp C."/>
            <person name="Perfus-Barbeoch L."/>
            <person name="Kozlowski D.K."/>
            <person name="Koutsovoulos G.D."/>
            <person name="Lopez-Roques C."/>
            <person name="Bouchez O."/>
            <person name="Zahm M."/>
            <person name="Besnard G."/>
            <person name="Bellafiore S."/>
        </authorList>
    </citation>
    <scope>NUCLEOTIDE SEQUENCE</scope>
    <source>
        <strain evidence="27">VN-18</strain>
    </source>
</reference>
<dbReference type="Pfam" id="PF00069">
    <property type="entry name" value="Pkinase"/>
    <property type="match status" value="1"/>
</dbReference>
<keyword evidence="17" id="KW-0508">mRNA splicing</keyword>